<dbReference type="EMBL" id="BJXR01000044">
    <property type="protein sequence ID" value="GEN11154.1"/>
    <property type="molecule type" value="Genomic_DNA"/>
</dbReference>
<dbReference type="Proteomes" id="UP000321514">
    <property type="component" value="Unassembled WGS sequence"/>
</dbReference>
<protein>
    <submittedName>
        <fullName evidence="4">DNA-binding transcriptional regulator, MarR family</fullName>
    </submittedName>
</protein>
<keyword evidence="5" id="KW-1185">Reference proteome</keyword>
<evidence type="ECO:0000313" key="5">
    <source>
        <dbReference type="Proteomes" id="UP000183760"/>
    </source>
</evidence>
<dbReference type="InterPro" id="IPR036390">
    <property type="entry name" value="WH_DNA-bd_sf"/>
</dbReference>
<dbReference type="STRING" id="1334629.MFUL124B02_42465"/>
<dbReference type="PROSITE" id="PS50995">
    <property type="entry name" value="HTH_MARR_2"/>
    <property type="match status" value="1"/>
</dbReference>
<evidence type="ECO:0000259" key="2">
    <source>
        <dbReference type="PROSITE" id="PS50995"/>
    </source>
</evidence>
<dbReference type="InterPro" id="IPR036388">
    <property type="entry name" value="WH-like_DNA-bd_sf"/>
</dbReference>
<name>A0A511TAD5_MYXFU</name>
<feature type="compositionally biased region" description="Basic residues" evidence="1">
    <location>
        <begin position="147"/>
        <end position="156"/>
    </location>
</feature>
<accession>A0A511TAD5</accession>
<dbReference type="PRINTS" id="PR00598">
    <property type="entry name" value="HTHMARR"/>
</dbReference>
<comment type="caution">
    <text evidence="3">The sequence shown here is derived from an EMBL/GenBank/DDBJ whole genome shotgun (WGS) entry which is preliminary data.</text>
</comment>
<evidence type="ECO:0000256" key="1">
    <source>
        <dbReference type="SAM" id="MobiDB-lite"/>
    </source>
</evidence>
<dbReference type="InterPro" id="IPR039422">
    <property type="entry name" value="MarR/SlyA-like"/>
</dbReference>
<reference evidence="3 6" key="2">
    <citation type="submission" date="2019-07" db="EMBL/GenBank/DDBJ databases">
        <title>Whole genome shotgun sequence of Myxococcus fulvus NBRC 100333.</title>
        <authorList>
            <person name="Hosoyama A."/>
            <person name="Uohara A."/>
            <person name="Ohji S."/>
            <person name="Ichikawa N."/>
        </authorList>
    </citation>
    <scope>NUCLEOTIDE SEQUENCE [LARGE SCALE GENOMIC DNA]</scope>
    <source>
        <strain evidence="3 6">NBRC 100333</strain>
    </source>
</reference>
<dbReference type="RefSeq" id="WP_074958606.1">
    <property type="nucleotide sequence ID" value="NZ_BJXR01000044.1"/>
</dbReference>
<feature type="region of interest" description="Disordered" evidence="1">
    <location>
        <begin position="134"/>
        <end position="156"/>
    </location>
</feature>
<dbReference type="Gene3D" id="1.10.10.10">
    <property type="entry name" value="Winged helix-like DNA-binding domain superfamily/Winged helix DNA-binding domain"/>
    <property type="match status" value="1"/>
</dbReference>
<gene>
    <name evidence="3" type="ORF">MFU01_61910</name>
    <name evidence="4" type="ORF">SAMN05443572_1144</name>
</gene>
<feature type="compositionally biased region" description="Basic and acidic residues" evidence="1">
    <location>
        <begin position="135"/>
        <end position="146"/>
    </location>
</feature>
<evidence type="ECO:0000313" key="4">
    <source>
        <dbReference type="EMBL" id="SEU39373.1"/>
    </source>
</evidence>
<dbReference type="Proteomes" id="UP000183760">
    <property type="component" value="Unassembled WGS sequence"/>
</dbReference>
<sequence length="156" mass="17569">MKRLRFVLEVHRATHRIGLFLEGAVPPLGLSQGEAHLLAYLLEAGDTSLSELHAAFGHKRSTLTSYMDRLEAKRLVKREARPEDRRSFQVSLTGPGQTLATRVHRRLEALEAVVLGQLGEEDVESLRTGLEAIAEVDRKDHPSESPKRRRTRTRST</sequence>
<evidence type="ECO:0000313" key="6">
    <source>
        <dbReference type="Proteomes" id="UP000321514"/>
    </source>
</evidence>
<dbReference type="AlphaFoldDB" id="A0A511TAD5"/>
<dbReference type="GO" id="GO:0003677">
    <property type="term" value="F:DNA binding"/>
    <property type="evidence" value="ECO:0007669"/>
    <property type="project" value="UniProtKB-KW"/>
</dbReference>
<dbReference type="PANTHER" id="PTHR33164:SF43">
    <property type="entry name" value="HTH-TYPE TRANSCRIPTIONAL REPRESSOR YETL"/>
    <property type="match status" value="1"/>
</dbReference>
<dbReference type="GO" id="GO:0006950">
    <property type="term" value="P:response to stress"/>
    <property type="evidence" value="ECO:0007669"/>
    <property type="project" value="TreeGrafter"/>
</dbReference>
<dbReference type="PANTHER" id="PTHR33164">
    <property type="entry name" value="TRANSCRIPTIONAL REGULATOR, MARR FAMILY"/>
    <property type="match status" value="1"/>
</dbReference>
<dbReference type="InterPro" id="IPR000835">
    <property type="entry name" value="HTH_MarR-typ"/>
</dbReference>
<evidence type="ECO:0000313" key="3">
    <source>
        <dbReference type="EMBL" id="GEN11154.1"/>
    </source>
</evidence>
<dbReference type="EMBL" id="FOIB01000014">
    <property type="protein sequence ID" value="SEU39373.1"/>
    <property type="molecule type" value="Genomic_DNA"/>
</dbReference>
<dbReference type="GO" id="GO:0003700">
    <property type="term" value="F:DNA-binding transcription factor activity"/>
    <property type="evidence" value="ECO:0007669"/>
    <property type="project" value="InterPro"/>
</dbReference>
<reference evidence="4 5" key="1">
    <citation type="submission" date="2016-10" db="EMBL/GenBank/DDBJ databases">
        <authorList>
            <person name="Varghese N."/>
            <person name="Submissions S."/>
        </authorList>
    </citation>
    <scope>NUCLEOTIDE SEQUENCE [LARGE SCALE GENOMIC DNA]</scope>
    <source>
        <strain evidence="4 5">DSM 16525</strain>
    </source>
</reference>
<organism evidence="3 6">
    <name type="scientific">Myxococcus fulvus</name>
    <dbReference type="NCBI Taxonomy" id="33"/>
    <lineage>
        <taxon>Bacteria</taxon>
        <taxon>Pseudomonadati</taxon>
        <taxon>Myxococcota</taxon>
        <taxon>Myxococcia</taxon>
        <taxon>Myxococcales</taxon>
        <taxon>Cystobacterineae</taxon>
        <taxon>Myxococcaceae</taxon>
        <taxon>Myxococcus</taxon>
    </lineage>
</organism>
<dbReference type="Pfam" id="PF12802">
    <property type="entry name" value="MarR_2"/>
    <property type="match status" value="1"/>
</dbReference>
<feature type="domain" description="HTH marR-type" evidence="2">
    <location>
        <begin position="1"/>
        <end position="135"/>
    </location>
</feature>
<keyword evidence="4" id="KW-0238">DNA-binding</keyword>
<proteinExistence type="predicted"/>
<dbReference type="SUPFAM" id="SSF46785">
    <property type="entry name" value="Winged helix' DNA-binding domain"/>
    <property type="match status" value="1"/>
</dbReference>
<dbReference type="OrthoDB" id="5521015at2"/>
<dbReference type="SMART" id="SM00347">
    <property type="entry name" value="HTH_MARR"/>
    <property type="match status" value="1"/>
</dbReference>